<protein>
    <submittedName>
        <fullName evidence="2">Uncharacterized protein</fullName>
    </submittedName>
</protein>
<feature type="region of interest" description="Disordered" evidence="1">
    <location>
        <begin position="1"/>
        <end position="112"/>
    </location>
</feature>
<organism evidence="2 3">
    <name type="scientific">Petrolisthes manimaculis</name>
    <dbReference type="NCBI Taxonomy" id="1843537"/>
    <lineage>
        <taxon>Eukaryota</taxon>
        <taxon>Metazoa</taxon>
        <taxon>Ecdysozoa</taxon>
        <taxon>Arthropoda</taxon>
        <taxon>Crustacea</taxon>
        <taxon>Multicrustacea</taxon>
        <taxon>Malacostraca</taxon>
        <taxon>Eumalacostraca</taxon>
        <taxon>Eucarida</taxon>
        <taxon>Decapoda</taxon>
        <taxon>Pleocyemata</taxon>
        <taxon>Anomura</taxon>
        <taxon>Galatheoidea</taxon>
        <taxon>Porcellanidae</taxon>
        <taxon>Petrolisthes</taxon>
    </lineage>
</organism>
<evidence type="ECO:0000313" key="2">
    <source>
        <dbReference type="EMBL" id="KAK4306907.1"/>
    </source>
</evidence>
<proteinExistence type="predicted"/>
<comment type="caution">
    <text evidence="2">The sequence shown here is derived from an EMBL/GenBank/DDBJ whole genome shotgun (WGS) entry which is preliminary data.</text>
</comment>
<keyword evidence="3" id="KW-1185">Reference proteome</keyword>
<sequence length="137" mass="15726">MKNNGANNIKVDRKEQRQVDERGTVTGLLSQRKEQGETRSEMRDWAREDSIIQPGRGENIHTHTPRQPYYTHPPPRPPTDPPTSTTTYPPTHIHDHLPTHPHPRPPTHIQDHPLIHTPTHFHDHEHSLAHSPTPPTS</sequence>
<feature type="compositionally biased region" description="Low complexity" evidence="1">
    <location>
        <begin position="82"/>
        <end position="91"/>
    </location>
</feature>
<evidence type="ECO:0000256" key="1">
    <source>
        <dbReference type="SAM" id="MobiDB-lite"/>
    </source>
</evidence>
<dbReference type="AlphaFoldDB" id="A0AAE1PGY0"/>
<dbReference type="Proteomes" id="UP001292094">
    <property type="component" value="Unassembled WGS sequence"/>
</dbReference>
<dbReference type="EMBL" id="JAWZYT010002073">
    <property type="protein sequence ID" value="KAK4306907.1"/>
    <property type="molecule type" value="Genomic_DNA"/>
</dbReference>
<evidence type="ECO:0000313" key="3">
    <source>
        <dbReference type="Proteomes" id="UP001292094"/>
    </source>
</evidence>
<feature type="compositionally biased region" description="Pro residues" evidence="1">
    <location>
        <begin position="71"/>
        <end position="81"/>
    </location>
</feature>
<feature type="compositionally biased region" description="Basic and acidic residues" evidence="1">
    <location>
        <begin position="10"/>
        <end position="23"/>
    </location>
</feature>
<name>A0AAE1PGY0_9EUCA</name>
<reference evidence="2" key="1">
    <citation type="submission" date="2023-11" db="EMBL/GenBank/DDBJ databases">
        <title>Genome assemblies of two species of porcelain crab, Petrolisthes cinctipes and Petrolisthes manimaculis (Anomura: Porcellanidae).</title>
        <authorList>
            <person name="Angst P."/>
        </authorList>
    </citation>
    <scope>NUCLEOTIDE SEQUENCE</scope>
    <source>
        <strain evidence="2">PB745_02</strain>
        <tissue evidence="2">Gill</tissue>
    </source>
</reference>
<feature type="compositionally biased region" description="Basic and acidic residues" evidence="1">
    <location>
        <begin position="31"/>
        <end position="50"/>
    </location>
</feature>
<accession>A0AAE1PGY0</accession>
<gene>
    <name evidence="2" type="ORF">Pmani_021301</name>
</gene>